<reference evidence="1 2" key="1">
    <citation type="submission" date="2023-07" db="EMBL/GenBank/DDBJ databases">
        <title>Genomic Encyclopedia of Type Strains, Phase IV (KMG-IV): sequencing the most valuable type-strain genomes for metagenomic binning, comparative biology and taxonomic classification.</title>
        <authorList>
            <person name="Goeker M."/>
        </authorList>
    </citation>
    <scope>NUCLEOTIDE SEQUENCE [LARGE SCALE GENOMIC DNA]</scope>
    <source>
        <strain evidence="1 2">DSM 16460</strain>
    </source>
</reference>
<dbReference type="RefSeq" id="WP_306975048.1">
    <property type="nucleotide sequence ID" value="NZ_JAUSTQ010000003.1"/>
</dbReference>
<keyword evidence="1" id="KW-0238">DNA-binding</keyword>
<dbReference type="Proteomes" id="UP001224359">
    <property type="component" value="Unassembled WGS sequence"/>
</dbReference>
<comment type="caution">
    <text evidence="1">The sequence shown here is derived from an EMBL/GenBank/DDBJ whole genome shotgun (WGS) entry which is preliminary data.</text>
</comment>
<protein>
    <submittedName>
        <fullName evidence="1">DNA-binding transcriptional regulator YafY</fullName>
    </submittedName>
</protein>
<dbReference type="EMBL" id="JAUSTQ010000003">
    <property type="protein sequence ID" value="MDQ0158941.1"/>
    <property type="molecule type" value="Genomic_DNA"/>
</dbReference>
<proteinExistence type="predicted"/>
<gene>
    <name evidence="1" type="ORF">J2S77_000905</name>
</gene>
<evidence type="ECO:0000313" key="1">
    <source>
        <dbReference type="EMBL" id="MDQ0158941.1"/>
    </source>
</evidence>
<accession>A0ABT9VDC8</accession>
<name>A0ABT9VDC8_9BACI</name>
<organism evidence="1 2">
    <name type="scientific">Alkalibacillus salilacus</name>
    <dbReference type="NCBI Taxonomy" id="284582"/>
    <lineage>
        <taxon>Bacteria</taxon>
        <taxon>Bacillati</taxon>
        <taxon>Bacillota</taxon>
        <taxon>Bacilli</taxon>
        <taxon>Bacillales</taxon>
        <taxon>Bacillaceae</taxon>
        <taxon>Alkalibacillus</taxon>
    </lineage>
</organism>
<keyword evidence="2" id="KW-1185">Reference proteome</keyword>
<dbReference type="GO" id="GO:0003677">
    <property type="term" value="F:DNA binding"/>
    <property type="evidence" value="ECO:0007669"/>
    <property type="project" value="UniProtKB-KW"/>
</dbReference>
<evidence type="ECO:0000313" key="2">
    <source>
        <dbReference type="Proteomes" id="UP001224359"/>
    </source>
</evidence>
<sequence>MGQLLPSSLRYNKKLEMVYIDHHNNMTQRTVTIIKMEDHRILAYCFTRQAVRSFQKANILAIYPIDHNQSKQMEA</sequence>